<proteinExistence type="predicted"/>
<evidence type="ECO:0000313" key="3">
    <source>
        <dbReference type="Proteomes" id="UP000240530"/>
    </source>
</evidence>
<dbReference type="GO" id="GO:0006355">
    <property type="term" value="P:regulation of DNA-templated transcription"/>
    <property type="evidence" value="ECO:0007669"/>
    <property type="project" value="InterPro"/>
</dbReference>
<keyword evidence="1" id="KW-0472">Membrane</keyword>
<dbReference type="SUPFAM" id="SSF46894">
    <property type="entry name" value="C-terminal effector domain of the bipartite response regulators"/>
    <property type="match status" value="1"/>
</dbReference>
<gene>
    <name evidence="2" type="ORF">C0W93_09625</name>
</gene>
<comment type="caution">
    <text evidence="2">The sequence shown here is derived from an EMBL/GenBank/DDBJ whole genome shotgun (WGS) entry which is preliminary data.</text>
</comment>
<dbReference type="Proteomes" id="UP000240530">
    <property type="component" value="Unassembled WGS sequence"/>
</dbReference>
<dbReference type="Gene3D" id="1.10.10.10">
    <property type="entry name" value="Winged helix-like DNA-binding domain superfamily/Winged helix DNA-binding domain"/>
    <property type="match status" value="1"/>
</dbReference>
<dbReference type="InterPro" id="IPR036388">
    <property type="entry name" value="WH-like_DNA-bd_sf"/>
</dbReference>
<evidence type="ECO:0000313" key="2">
    <source>
        <dbReference type="EMBL" id="PSV11288.1"/>
    </source>
</evidence>
<feature type="transmembrane region" description="Helical" evidence="1">
    <location>
        <begin position="152"/>
        <end position="172"/>
    </location>
</feature>
<evidence type="ECO:0000256" key="1">
    <source>
        <dbReference type="SAM" id="Phobius"/>
    </source>
</evidence>
<dbReference type="EMBL" id="PYNS01000007">
    <property type="protein sequence ID" value="PSV11288.1"/>
    <property type="molecule type" value="Genomic_DNA"/>
</dbReference>
<dbReference type="RefSeq" id="WP_045070403.1">
    <property type="nucleotide sequence ID" value="NZ_CP131584.1"/>
</dbReference>
<keyword evidence="1" id="KW-1133">Transmembrane helix</keyword>
<dbReference type="AlphaFoldDB" id="A0A2T3KVU8"/>
<protein>
    <recommendedName>
        <fullName evidence="4">OmpR/PhoB-type domain-containing protein</fullName>
    </recommendedName>
</protein>
<sequence length="174" mass="19874">MATQTLLKCYSYEKLDFFPEKHLLLWRDDTRTLLTREESRLLEILCLFAGEVLNADSLYRKTFTSLDAFEETSDHNYDINLLLVSLTGKLQCNGEMAIPIHVVPHFGFRVPLPTKTSRKQPFVLNPSSPSKTPATNKPIHESAWFKAIVTDFIWLKVSILLSLAAIIGLLLWHS</sequence>
<accession>A0A2T3KVU8</accession>
<organism evidence="2 3">
    <name type="scientific">Photobacterium leiognathi subsp. mandapamensis</name>
    <name type="common">Photobacterium mandapamensis</name>
    <dbReference type="NCBI Taxonomy" id="48408"/>
    <lineage>
        <taxon>Bacteria</taxon>
        <taxon>Pseudomonadati</taxon>
        <taxon>Pseudomonadota</taxon>
        <taxon>Gammaproteobacteria</taxon>
        <taxon>Vibrionales</taxon>
        <taxon>Vibrionaceae</taxon>
        <taxon>Photobacterium</taxon>
    </lineage>
</organism>
<dbReference type="GO" id="GO:0003677">
    <property type="term" value="F:DNA binding"/>
    <property type="evidence" value="ECO:0007669"/>
    <property type="project" value="InterPro"/>
</dbReference>
<evidence type="ECO:0008006" key="4">
    <source>
        <dbReference type="Google" id="ProtNLM"/>
    </source>
</evidence>
<keyword evidence="1" id="KW-0812">Transmembrane</keyword>
<name>A0A2T3KVU8_PHOLD</name>
<reference evidence="2 3" key="1">
    <citation type="submission" date="2018-03" db="EMBL/GenBank/DDBJ databases">
        <title>Whole genome sequencing of Histamine producing bacteria.</title>
        <authorList>
            <person name="Butler K."/>
        </authorList>
    </citation>
    <scope>NUCLEOTIDE SEQUENCE [LARGE SCALE GENOMIC DNA]</scope>
    <source>
        <strain evidence="2 3">Res.4.1</strain>
    </source>
</reference>
<dbReference type="InterPro" id="IPR016032">
    <property type="entry name" value="Sig_transdc_resp-reg_C-effctor"/>
</dbReference>